<dbReference type="SMART" id="SM00849">
    <property type="entry name" value="Lactamase_B"/>
    <property type="match status" value="1"/>
</dbReference>
<gene>
    <name evidence="8" type="ORF">EHS11_12295</name>
</gene>
<dbReference type="PANTHER" id="PTHR42978">
    <property type="entry name" value="QUORUM-QUENCHING LACTONASE YTNP-RELATED-RELATED"/>
    <property type="match status" value="1"/>
</dbReference>
<evidence type="ECO:0000256" key="4">
    <source>
        <dbReference type="ARBA" id="ARBA00022801"/>
    </source>
</evidence>
<evidence type="ECO:0000313" key="8">
    <source>
        <dbReference type="EMBL" id="TGN09847.1"/>
    </source>
</evidence>
<dbReference type="Gene3D" id="3.60.15.10">
    <property type="entry name" value="Ribonuclease Z/Hydroxyacylglutathione hydrolase-like"/>
    <property type="match status" value="1"/>
</dbReference>
<comment type="similarity">
    <text evidence="2">Belongs to the metallo-beta-lactamase superfamily.</text>
</comment>
<organism evidence="8 9">
    <name type="scientific">Leptospira ilyithenensis</name>
    <dbReference type="NCBI Taxonomy" id="2484901"/>
    <lineage>
        <taxon>Bacteria</taxon>
        <taxon>Pseudomonadati</taxon>
        <taxon>Spirochaetota</taxon>
        <taxon>Spirochaetia</taxon>
        <taxon>Leptospirales</taxon>
        <taxon>Leptospiraceae</taxon>
        <taxon>Leptospira</taxon>
    </lineage>
</organism>
<keyword evidence="3" id="KW-0479">Metal-binding</keyword>
<sequence length="313" mass="34801">MKYLLATTILFSLFSCSVTSHKASLFSKGMSIGLDQVGMEKTGPIRFQKIIVADWVGDRDGLIDIDDPKAVAAGLEKGKEPIQIYFYTITHPKFGTYLVDSGVSQSFRKDPKEWPITGIVASEMNFSYLKIRQTTKEWLDAHPNRIEAVLLTHSHLDHILGISDLPEGIPILAGPKETTHTYFLNAFVQGMTDTLLGDKPKLYELDFPEEEKNPSLRILDFFGDKSFLVIHVPGHTSGSLAFVVKSTSGIHLLTGDSSHTNWGWNNNVTPGQYSEDKQKNKESLDFLKKVASQFPGIEVHCGHQSFTGTAQKD</sequence>
<keyword evidence="6" id="KW-0732">Signal</keyword>
<feature type="signal peptide" evidence="6">
    <location>
        <begin position="1"/>
        <end position="22"/>
    </location>
</feature>
<name>A0A4R9LRT2_9LEPT</name>
<evidence type="ECO:0000256" key="1">
    <source>
        <dbReference type="ARBA" id="ARBA00001947"/>
    </source>
</evidence>
<keyword evidence="5" id="KW-0862">Zinc</keyword>
<dbReference type="InterPro" id="IPR001279">
    <property type="entry name" value="Metallo-B-lactamas"/>
</dbReference>
<dbReference type="PROSITE" id="PS51257">
    <property type="entry name" value="PROKAR_LIPOPROTEIN"/>
    <property type="match status" value="1"/>
</dbReference>
<dbReference type="RefSeq" id="WP_135764697.1">
    <property type="nucleotide sequence ID" value="NZ_RQHV01000050.1"/>
</dbReference>
<dbReference type="Proteomes" id="UP000298264">
    <property type="component" value="Unassembled WGS sequence"/>
</dbReference>
<protein>
    <submittedName>
        <fullName evidence="8">MBL fold metallo-hydrolase</fullName>
    </submittedName>
</protein>
<dbReference type="PANTHER" id="PTHR42978:SF2">
    <property type="entry name" value="102 KBASES UNSTABLE REGION: FROM 1 TO 119443"/>
    <property type="match status" value="1"/>
</dbReference>
<feature type="domain" description="Metallo-beta-lactamase" evidence="7">
    <location>
        <begin position="83"/>
        <end position="297"/>
    </location>
</feature>
<keyword evidence="9" id="KW-1185">Reference proteome</keyword>
<dbReference type="GO" id="GO:0046872">
    <property type="term" value="F:metal ion binding"/>
    <property type="evidence" value="ECO:0007669"/>
    <property type="project" value="UniProtKB-KW"/>
</dbReference>
<keyword evidence="4 8" id="KW-0378">Hydrolase</keyword>
<dbReference type="SUPFAM" id="SSF56281">
    <property type="entry name" value="Metallo-hydrolase/oxidoreductase"/>
    <property type="match status" value="1"/>
</dbReference>
<dbReference type="OrthoDB" id="333278at2"/>
<accession>A0A4R9LRT2</accession>
<comment type="caution">
    <text evidence="8">The sequence shown here is derived from an EMBL/GenBank/DDBJ whole genome shotgun (WGS) entry which is preliminary data.</text>
</comment>
<evidence type="ECO:0000259" key="7">
    <source>
        <dbReference type="SMART" id="SM00849"/>
    </source>
</evidence>
<evidence type="ECO:0000313" key="9">
    <source>
        <dbReference type="Proteomes" id="UP000298264"/>
    </source>
</evidence>
<dbReference type="GO" id="GO:0016787">
    <property type="term" value="F:hydrolase activity"/>
    <property type="evidence" value="ECO:0007669"/>
    <property type="project" value="UniProtKB-KW"/>
</dbReference>
<evidence type="ECO:0000256" key="6">
    <source>
        <dbReference type="SAM" id="SignalP"/>
    </source>
</evidence>
<comment type="cofactor">
    <cofactor evidence="1">
        <name>Zn(2+)</name>
        <dbReference type="ChEBI" id="CHEBI:29105"/>
    </cofactor>
</comment>
<feature type="chain" id="PRO_5021013873" evidence="6">
    <location>
        <begin position="23"/>
        <end position="313"/>
    </location>
</feature>
<dbReference type="Pfam" id="PF00753">
    <property type="entry name" value="Lactamase_B"/>
    <property type="match status" value="1"/>
</dbReference>
<proteinExistence type="inferred from homology"/>
<reference evidence="8" key="1">
    <citation type="journal article" date="2019" name="PLoS Negl. Trop. Dis.">
        <title>Revisiting the worldwide diversity of Leptospira species in the environment.</title>
        <authorList>
            <person name="Vincent A.T."/>
            <person name="Schiettekatte O."/>
            <person name="Bourhy P."/>
            <person name="Veyrier F.J."/>
            <person name="Picardeau M."/>
        </authorList>
    </citation>
    <scope>NUCLEOTIDE SEQUENCE [LARGE SCALE GENOMIC DNA]</scope>
    <source>
        <strain evidence="8">201400974</strain>
    </source>
</reference>
<evidence type="ECO:0000256" key="2">
    <source>
        <dbReference type="ARBA" id="ARBA00007749"/>
    </source>
</evidence>
<dbReference type="EMBL" id="RQHV01000050">
    <property type="protein sequence ID" value="TGN09847.1"/>
    <property type="molecule type" value="Genomic_DNA"/>
</dbReference>
<dbReference type="InterPro" id="IPR036866">
    <property type="entry name" value="RibonucZ/Hydroxyglut_hydro"/>
</dbReference>
<evidence type="ECO:0000256" key="3">
    <source>
        <dbReference type="ARBA" id="ARBA00022723"/>
    </source>
</evidence>
<dbReference type="InterPro" id="IPR051013">
    <property type="entry name" value="MBL_superfamily_lactonases"/>
</dbReference>
<dbReference type="AlphaFoldDB" id="A0A4R9LRT2"/>
<evidence type="ECO:0000256" key="5">
    <source>
        <dbReference type="ARBA" id="ARBA00022833"/>
    </source>
</evidence>